<name>A0ABN9TR16_9DINO</name>
<gene>
    <name evidence="2" type="ORF">PCOR1329_LOCUS41483</name>
</gene>
<dbReference type="Proteomes" id="UP001189429">
    <property type="component" value="Unassembled WGS sequence"/>
</dbReference>
<dbReference type="EMBL" id="CAUYUJ010014990">
    <property type="protein sequence ID" value="CAK0848585.1"/>
    <property type="molecule type" value="Genomic_DNA"/>
</dbReference>
<feature type="compositionally biased region" description="Basic and acidic residues" evidence="1">
    <location>
        <begin position="1"/>
        <end position="11"/>
    </location>
</feature>
<evidence type="ECO:0000256" key="1">
    <source>
        <dbReference type="SAM" id="MobiDB-lite"/>
    </source>
</evidence>
<evidence type="ECO:0000313" key="3">
    <source>
        <dbReference type="Proteomes" id="UP001189429"/>
    </source>
</evidence>
<evidence type="ECO:0000313" key="2">
    <source>
        <dbReference type="EMBL" id="CAK0848585.1"/>
    </source>
</evidence>
<proteinExistence type="predicted"/>
<protein>
    <submittedName>
        <fullName evidence="2">Uncharacterized protein</fullName>
    </submittedName>
</protein>
<organism evidence="2 3">
    <name type="scientific">Prorocentrum cordatum</name>
    <dbReference type="NCBI Taxonomy" id="2364126"/>
    <lineage>
        <taxon>Eukaryota</taxon>
        <taxon>Sar</taxon>
        <taxon>Alveolata</taxon>
        <taxon>Dinophyceae</taxon>
        <taxon>Prorocentrales</taxon>
        <taxon>Prorocentraceae</taxon>
        <taxon>Prorocentrum</taxon>
    </lineage>
</organism>
<comment type="caution">
    <text evidence="2">The sequence shown here is derived from an EMBL/GenBank/DDBJ whole genome shotgun (WGS) entry which is preliminary data.</text>
</comment>
<accession>A0ABN9TR16</accession>
<keyword evidence="3" id="KW-1185">Reference proteome</keyword>
<sequence length="265" mass="29140">MEARARNRTSEEATTTTFDRQDDGAPERRIDFYCVALVMAGSYEVALMENAVAKGASVFQCSGYDVFSGESLHLGVHAISGKEVVANVVEGPLEVEKGGAYGTALNSEVFARVWKLIFEDGLFAQHDWTVKVDPDCVFLASRLEHHLQHERLRAEDSLYLNNCKDGLHGPLEVVSRGGMQAFGDGLDSCVEDLRFEWSTYGEDVFLRHCLGLRSVTRVDLFELLDETFDGTPPSCDSQAVAFHPLKSTESYSACLATSSPLEEAA</sequence>
<reference evidence="2" key="1">
    <citation type="submission" date="2023-10" db="EMBL/GenBank/DDBJ databases">
        <authorList>
            <person name="Chen Y."/>
            <person name="Shah S."/>
            <person name="Dougan E. K."/>
            <person name="Thang M."/>
            <person name="Chan C."/>
        </authorList>
    </citation>
    <scope>NUCLEOTIDE SEQUENCE [LARGE SCALE GENOMIC DNA]</scope>
</reference>
<feature type="region of interest" description="Disordered" evidence="1">
    <location>
        <begin position="1"/>
        <end position="23"/>
    </location>
</feature>